<accession>S0KP72</accession>
<feature type="domain" description="DUF3885" evidence="1">
    <location>
        <begin position="7"/>
        <end position="181"/>
    </location>
</feature>
<name>S0KP72_9ENTE</name>
<comment type="caution">
    <text evidence="2">The sequence shown here is derived from an EMBL/GenBank/DDBJ whole genome shotgun (WGS) entry which is preliminary data.</text>
</comment>
<dbReference type="RefSeq" id="WP_016186093.1">
    <property type="nucleotide sequence ID" value="NZ_ASWO01000003.1"/>
</dbReference>
<proteinExistence type="predicted"/>
<sequence>MPSSIRNIYMNYHHIASLNDTITYQLVNTEIEDEELRIAHSSKRAKKLVDAAFCNETNIQLIFILPNYFKKKILQRLLLHPQFKIIDSFCTDSWQEYYDRPVTVFVIETFIKNLRLTKLIEGICYQDFPQYRKSTVGIPIIFYNGQKNLLLTIYDDQIADSWSSNPKIQQNLKKKFSSWILH</sequence>
<gene>
    <name evidence="2" type="ORF">I573_00933</name>
</gene>
<evidence type="ECO:0000259" key="1">
    <source>
        <dbReference type="Pfam" id="PF13021"/>
    </source>
</evidence>
<evidence type="ECO:0000313" key="2">
    <source>
        <dbReference type="EMBL" id="EOT86180.1"/>
    </source>
</evidence>
<dbReference type="AlphaFoldDB" id="S0KP72"/>
<dbReference type="PATRIC" id="fig|1140003.3.peg.1596"/>
<dbReference type="OrthoDB" id="2183238at2"/>
<dbReference type="eggNOG" id="ENOG5032D6P">
    <property type="taxonomic scope" value="Bacteria"/>
</dbReference>
<reference evidence="2 3" key="1">
    <citation type="submission" date="2013-03" db="EMBL/GenBank/DDBJ databases">
        <title>The Genome Sequence of Enterococcus sulfureus ATCC_49903 (PacBio/Illumina hybrid assembly).</title>
        <authorList>
            <consortium name="The Broad Institute Genomics Platform"/>
            <consortium name="The Broad Institute Genome Sequencing Center for Infectious Disease"/>
            <person name="Earl A."/>
            <person name="Russ C."/>
            <person name="Gilmore M."/>
            <person name="Surin D."/>
            <person name="Walker B."/>
            <person name="Young S."/>
            <person name="Zeng Q."/>
            <person name="Gargeya S."/>
            <person name="Fitzgerald M."/>
            <person name="Haas B."/>
            <person name="Abouelleil A."/>
            <person name="Allen A.W."/>
            <person name="Alvarado L."/>
            <person name="Arachchi H.M."/>
            <person name="Berlin A.M."/>
            <person name="Chapman S.B."/>
            <person name="Gainer-Dewar J."/>
            <person name="Goldberg J."/>
            <person name="Griggs A."/>
            <person name="Gujja S."/>
            <person name="Hansen M."/>
            <person name="Howarth C."/>
            <person name="Imamovic A."/>
            <person name="Ireland A."/>
            <person name="Larimer J."/>
            <person name="McCowan C."/>
            <person name="Murphy C."/>
            <person name="Pearson M."/>
            <person name="Poon T.W."/>
            <person name="Priest M."/>
            <person name="Roberts A."/>
            <person name="Saif S."/>
            <person name="Shea T."/>
            <person name="Sisk P."/>
            <person name="Sykes S."/>
            <person name="Wortman J."/>
            <person name="Nusbaum C."/>
            <person name="Birren B."/>
        </authorList>
    </citation>
    <scope>NUCLEOTIDE SEQUENCE [LARGE SCALE GENOMIC DNA]</scope>
    <source>
        <strain evidence="2 3">ATCC 49903</strain>
    </source>
</reference>
<dbReference type="Pfam" id="PF13021">
    <property type="entry name" value="DUF3885"/>
    <property type="match status" value="1"/>
</dbReference>
<dbReference type="InterPro" id="IPR024976">
    <property type="entry name" value="DUF3885"/>
</dbReference>
<dbReference type="EMBL" id="ASWO01000003">
    <property type="protein sequence ID" value="EOT86180.1"/>
    <property type="molecule type" value="Genomic_DNA"/>
</dbReference>
<keyword evidence="3" id="KW-1185">Reference proteome</keyword>
<protein>
    <recommendedName>
        <fullName evidence="1">DUF3885 domain-containing protein</fullName>
    </recommendedName>
</protein>
<dbReference type="Proteomes" id="UP000015961">
    <property type="component" value="Unassembled WGS sequence"/>
</dbReference>
<evidence type="ECO:0000313" key="3">
    <source>
        <dbReference type="Proteomes" id="UP000015961"/>
    </source>
</evidence>
<organism evidence="2 3">
    <name type="scientific">Enterococcus sulfureus ATCC 49903</name>
    <dbReference type="NCBI Taxonomy" id="1140003"/>
    <lineage>
        <taxon>Bacteria</taxon>
        <taxon>Bacillati</taxon>
        <taxon>Bacillota</taxon>
        <taxon>Bacilli</taxon>
        <taxon>Lactobacillales</taxon>
        <taxon>Enterococcaceae</taxon>
        <taxon>Enterococcus</taxon>
    </lineage>
</organism>